<reference evidence="2" key="2">
    <citation type="journal article" date="2021" name="PeerJ">
        <title>Extensive microbial diversity within the chicken gut microbiome revealed by metagenomics and culture.</title>
        <authorList>
            <person name="Gilroy R."/>
            <person name="Ravi A."/>
            <person name="Getino M."/>
            <person name="Pursley I."/>
            <person name="Horton D.L."/>
            <person name="Alikhan N.F."/>
            <person name="Baker D."/>
            <person name="Gharbi K."/>
            <person name="Hall N."/>
            <person name="Watson M."/>
            <person name="Adriaenssens E.M."/>
            <person name="Foster-Nyarko E."/>
            <person name="Jarju S."/>
            <person name="Secka A."/>
            <person name="Antonio M."/>
            <person name="Oren A."/>
            <person name="Chaudhuri R.R."/>
            <person name="La Ragione R."/>
            <person name="Hildebrand F."/>
            <person name="Pallen M.J."/>
        </authorList>
    </citation>
    <scope>NUCLEOTIDE SEQUENCE</scope>
    <source>
        <strain evidence="2">6276</strain>
    </source>
</reference>
<proteinExistence type="predicted"/>
<protein>
    <submittedName>
        <fullName evidence="2">Uncharacterized protein</fullName>
    </submittedName>
</protein>
<dbReference type="Proteomes" id="UP000823928">
    <property type="component" value="Unassembled WGS sequence"/>
</dbReference>
<reference evidence="2" key="1">
    <citation type="submission" date="2020-10" db="EMBL/GenBank/DDBJ databases">
        <authorList>
            <person name="Gilroy R."/>
        </authorList>
    </citation>
    <scope>NUCLEOTIDE SEQUENCE</scope>
    <source>
        <strain evidence="2">6276</strain>
    </source>
</reference>
<gene>
    <name evidence="2" type="ORF">IAC10_08010</name>
</gene>
<keyword evidence="1" id="KW-0472">Membrane</keyword>
<comment type="caution">
    <text evidence="2">The sequence shown here is derived from an EMBL/GenBank/DDBJ whole genome shotgun (WGS) entry which is preliminary data.</text>
</comment>
<evidence type="ECO:0000313" key="3">
    <source>
        <dbReference type="Proteomes" id="UP000823928"/>
    </source>
</evidence>
<accession>A0A9D1JN03</accession>
<dbReference type="EMBL" id="DVIU01000158">
    <property type="protein sequence ID" value="HIS36557.1"/>
    <property type="molecule type" value="Genomic_DNA"/>
</dbReference>
<evidence type="ECO:0000256" key="1">
    <source>
        <dbReference type="SAM" id="Phobius"/>
    </source>
</evidence>
<keyword evidence="1" id="KW-0812">Transmembrane</keyword>
<dbReference type="AlphaFoldDB" id="A0A9D1JN03"/>
<evidence type="ECO:0000313" key="2">
    <source>
        <dbReference type="EMBL" id="HIS36557.1"/>
    </source>
</evidence>
<organism evidence="2 3">
    <name type="scientific">Candidatus Scatousia excrementigallinarum</name>
    <dbReference type="NCBI Taxonomy" id="2840935"/>
    <lineage>
        <taxon>Bacteria</taxon>
        <taxon>Candidatus Scatousia</taxon>
    </lineage>
</organism>
<name>A0A9D1JN03_9BACT</name>
<feature type="transmembrane region" description="Helical" evidence="1">
    <location>
        <begin position="401"/>
        <end position="427"/>
    </location>
</feature>
<keyword evidence="1" id="KW-1133">Transmembrane helix</keyword>
<sequence>MSTKCISFLMNSFLYLSDVVENHYSAYQDKEIVSELQNYREYVLKNVEDIQSEIKHTHDKLNINIESFNTLPTEELYKQLVLYMDQVVIPDPLFELTEERNPMTDTVGEYMGLQKASAISREKLIDAINYIKCISPLIEANFVVMLPISLIHEAPKEIGINYSPTAFSDVIPSHILDYYRSIVKVYNLEKCEHGLRMDSSKPLTLGTQIYIDFPDVMGSRGHIFQYMSQEILEFDEKTGKALFRMHIPDTIEEASFNAWVNQSINQAANHHFKEKYSELVLAQKCGCMYLARSPLTAKVLQFSIDTTTKDSEMANLAMQFDLPVVDALPITDILEIRNNYGEAFHNFRNELNSKLIGLDAISDPETFRRQLDTISYELSNVQVKEVEKEYRKIKRTLKFDALAFTGSLIASFATGGITAVGAAGAFVKGVSDISKYYTDVREHNGLFLWKLDKQARKYEL</sequence>